<dbReference type="EMBL" id="JACGCI010000018">
    <property type="protein sequence ID" value="KAF6758579.1"/>
    <property type="molecule type" value="Genomic_DNA"/>
</dbReference>
<evidence type="ECO:0000313" key="3">
    <source>
        <dbReference type="Proteomes" id="UP000521943"/>
    </source>
</evidence>
<evidence type="ECO:0008006" key="4">
    <source>
        <dbReference type="Google" id="ProtNLM"/>
    </source>
</evidence>
<dbReference type="SUPFAM" id="SSF52047">
    <property type="entry name" value="RNI-like"/>
    <property type="match status" value="1"/>
</dbReference>
<dbReference type="Gene3D" id="3.80.10.10">
    <property type="entry name" value="Ribonuclease Inhibitor"/>
    <property type="match status" value="1"/>
</dbReference>
<evidence type="ECO:0000313" key="2">
    <source>
        <dbReference type="EMBL" id="KAF6758579.1"/>
    </source>
</evidence>
<dbReference type="InterPro" id="IPR032675">
    <property type="entry name" value="LRR_dom_sf"/>
</dbReference>
<protein>
    <recommendedName>
        <fullName evidence="4">F-box domain-containing protein</fullName>
    </recommendedName>
</protein>
<organism evidence="2 3">
    <name type="scientific">Ephemerocybe angulata</name>
    <dbReference type="NCBI Taxonomy" id="980116"/>
    <lineage>
        <taxon>Eukaryota</taxon>
        <taxon>Fungi</taxon>
        <taxon>Dikarya</taxon>
        <taxon>Basidiomycota</taxon>
        <taxon>Agaricomycotina</taxon>
        <taxon>Agaricomycetes</taxon>
        <taxon>Agaricomycetidae</taxon>
        <taxon>Agaricales</taxon>
        <taxon>Agaricineae</taxon>
        <taxon>Psathyrellaceae</taxon>
        <taxon>Ephemerocybe</taxon>
    </lineage>
</organism>
<keyword evidence="1" id="KW-0175">Coiled coil</keyword>
<comment type="caution">
    <text evidence="2">The sequence shown here is derived from an EMBL/GenBank/DDBJ whole genome shotgun (WGS) entry which is preliminary data.</text>
</comment>
<dbReference type="AlphaFoldDB" id="A0A8H6I627"/>
<name>A0A8H6I627_9AGAR</name>
<dbReference type="Proteomes" id="UP000521943">
    <property type="component" value="Unassembled WGS sequence"/>
</dbReference>
<reference evidence="2 3" key="1">
    <citation type="submission" date="2020-07" db="EMBL/GenBank/DDBJ databases">
        <title>Comparative genomics of pyrophilous fungi reveals a link between fire events and developmental genes.</title>
        <authorList>
            <consortium name="DOE Joint Genome Institute"/>
            <person name="Steindorff A.S."/>
            <person name="Carver A."/>
            <person name="Calhoun S."/>
            <person name="Stillman K."/>
            <person name="Liu H."/>
            <person name="Lipzen A."/>
            <person name="Pangilinan J."/>
            <person name="Labutti K."/>
            <person name="Bruns T.D."/>
            <person name="Grigoriev I.V."/>
        </authorList>
    </citation>
    <scope>NUCLEOTIDE SEQUENCE [LARGE SCALE GENOMIC DNA]</scope>
    <source>
        <strain evidence="2 3">CBS 144469</strain>
    </source>
</reference>
<sequence>MASVNDPEPIKNLSEFTESERQLLERHQETKKLLEEHRIALKKELEQVEFDIIESQRHYGELVNAHSALSKLPADVLGIIFEVVLHESRTTGRPSNPLPEVTITHWRLAMSSMWSVFCYDGSVALRVPLDRLEAYLERSKEYPLELWFSFTGAGEGWTEQFDMLRMVIPHMHHCRVLHILSDDDSPIEDLYVDLEKVSAPMLEVFAMCPDKTFPIQFDLQQTGMNEWSPTTLFGAPSLKYLRLDTTSFDKIRPPLDTIVDLRLERRRIHHAATPYWFEASMLDHILSLPNLETLSLWRVYVDITDPAYNRHAPVRARSLKHFRCDGALDFVPHYFLSNVSAPALESITIDSFIIGRRELRDTDNVFPSLHTLVLNKPFNYPPEPARLFGMMKTTRNAKHLVLSLDDPRHDHTRFLDHMAEAVILCDAWSGLEQLTLNMRSRTLEPGYRQLMQGLPKLSKMRVPQLCLDDMRENNWELSARVGLEVLEDSKAVLPLSWPTGPSWLDIEEDPFITAFTLLGLETRRATQSFGPGPDFSGAFGQAFLISNPVKGIQLGTRRLPRATDRAYEAYFSYLT</sequence>
<keyword evidence="3" id="KW-1185">Reference proteome</keyword>
<feature type="coiled-coil region" evidence="1">
    <location>
        <begin position="24"/>
        <end position="51"/>
    </location>
</feature>
<evidence type="ECO:0000256" key="1">
    <source>
        <dbReference type="SAM" id="Coils"/>
    </source>
</evidence>
<accession>A0A8H6I627</accession>
<dbReference type="OrthoDB" id="3023006at2759"/>
<proteinExistence type="predicted"/>
<gene>
    <name evidence="2" type="ORF">DFP72DRAFT_887585</name>
</gene>